<dbReference type="RefSeq" id="WP_021479030.1">
    <property type="nucleotide sequence ID" value="NZ_AVPH01000293.1"/>
</dbReference>
<accession>A0ABN0N1A3</accession>
<dbReference type="PANTHER" id="PTHR34475:SF1">
    <property type="entry name" value="CYTOSKELETON PROTEIN RODZ"/>
    <property type="match status" value="1"/>
</dbReference>
<feature type="non-terminal residue" evidence="2">
    <location>
        <position position="1"/>
    </location>
</feature>
<dbReference type="EMBL" id="AVPH01000293">
    <property type="protein sequence ID" value="ERD99521.1"/>
    <property type="molecule type" value="Genomic_DNA"/>
</dbReference>
<dbReference type="InterPro" id="IPR050400">
    <property type="entry name" value="Bact_Cytoskel_RodZ"/>
</dbReference>
<proteinExistence type="predicted"/>
<name>A0ABN0N1A3_9NEIS</name>
<dbReference type="Proteomes" id="UP000016426">
    <property type="component" value="Unassembled WGS sequence"/>
</dbReference>
<reference evidence="2 3" key="1">
    <citation type="journal article" date="2013" name="Genome Announc.">
        <title>Genome Sequence of the Pigment-Producing Bacterium Pseudogulbenkiania ferrooxidans, Isolated from Loktak Lake.</title>
        <authorList>
            <person name="Puranik S."/>
            <person name="Talkal R."/>
            <person name="Qureshi A."/>
            <person name="Khardenavis A."/>
            <person name="Kapley A."/>
            <person name="Purohit H.J."/>
        </authorList>
    </citation>
    <scope>NUCLEOTIDE SEQUENCE [LARGE SCALE GENOMIC DNA]</scope>
    <source>
        <strain evidence="2 3">EGD-HP2</strain>
    </source>
</reference>
<dbReference type="PANTHER" id="PTHR34475">
    <property type="match status" value="1"/>
</dbReference>
<gene>
    <name evidence="2" type="ORF">O166_17100</name>
</gene>
<evidence type="ECO:0000313" key="2">
    <source>
        <dbReference type="EMBL" id="ERD99521.1"/>
    </source>
</evidence>
<comment type="caution">
    <text evidence="2">The sequence shown here is derived from an EMBL/GenBank/DDBJ whole genome shotgun (WGS) entry which is preliminary data.</text>
</comment>
<evidence type="ECO:0000313" key="3">
    <source>
        <dbReference type="Proteomes" id="UP000016426"/>
    </source>
</evidence>
<keyword evidence="3" id="KW-1185">Reference proteome</keyword>
<sequence>DKVSINVKDAAWVSVQDADGRRLIYKVMQPGDPAEVVGTAPFKVVIGNASQVELSYNGKPVDLADKIKGTTAKIQLK</sequence>
<feature type="domain" description="Cytoskeleton protein RodZ-like C-terminal" evidence="1">
    <location>
        <begin position="5"/>
        <end position="74"/>
    </location>
</feature>
<dbReference type="Pfam" id="PF13464">
    <property type="entry name" value="RodZ_C"/>
    <property type="match status" value="1"/>
</dbReference>
<protein>
    <recommendedName>
        <fullName evidence="1">Cytoskeleton protein RodZ-like C-terminal domain-containing protein</fullName>
    </recommendedName>
</protein>
<organism evidence="2 3">
    <name type="scientific">Pseudogulbenkiania ferrooxidans EGD-HP2</name>
    <dbReference type="NCBI Taxonomy" id="1388764"/>
    <lineage>
        <taxon>Bacteria</taxon>
        <taxon>Pseudomonadati</taxon>
        <taxon>Pseudomonadota</taxon>
        <taxon>Betaproteobacteria</taxon>
        <taxon>Neisseriales</taxon>
        <taxon>Chromobacteriaceae</taxon>
        <taxon>Pseudogulbenkiania</taxon>
    </lineage>
</organism>
<evidence type="ECO:0000259" key="1">
    <source>
        <dbReference type="Pfam" id="PF13464"/>
    </source>
</evidence>
<dbReference type="InterPro" id="IPR025194">
    <property type="entry name" value="RodZ-like_C"/>
</dbReference>